<dbReference type="WBParaSite" id="GPUH_0000593401-mRNA-1">
    <property type="protein sequence ID" value="GPUH_0000593401-mRNA-1"/>
    <property type="gene ID" value="GPUH_0000593401"/>
</dbReference>
<sequence length="161" mass="17692">LLLDVLITVTTFTLKAKVRITSLWLQDAQLSGSRLPVLPDEMMKIEGGQPIVVCFKERKPESVVLPVYVMTDRTMHRKPRPFDLSGSAQMTPPSTTPDIPVSSPSARGVSSKKSVTVPTSQEAVAEGSSRKQQDTAKEKRASPKEDEEGKCMVKREAKRGL</sequence>
<name>A0A183DB35_9BILA</name>
<feature type="region of interest" description="Disordered" evidence="1">
    <location>
        <begin position="75"/>
        <end position="161"/>
    </location>
</feature>
<evidence type="ECO:0000256" key="1">
    <source>
        <dbReference type="SAM" id="MobiDB-lite"/>
    </source>
</evidence>
<reference evidence="2" key="1">
    <citation type="submission" date="2016-06" db="UniProtKB">
        <authorList>
            <consortium name="WormBaseParasite"/>
        </authorList>
    </citation>
    <scope>IDENTIFICATION</scope>
</reference>
<evidence type="ECO:0000313" key="2">
    <source>
        <dbReference type="WBParaSite" id="GPUH_0000593401-mRNA-1"/>
    </source>
</evidence>
<dbReference type="AlphaFoldDB" id="A0A183DB35"/>
<protein>
    <submittedName>
        <fullName evidence="2">Coilin</fullName>
    </submittedName>
</protein>
<organism evidence="2">
    <name type="scientific">Gongylonema pulchrum</name>
    <dbReference type="NCBI Taxonomy" id="637853"/>
    <lineage>
        <taxon>Eukaryota</taxon>
        <taxon>Metazoa</taxon>
        <taxon>Ecdysozoa</taxon>
        <taxon>Nematoda</taxon>
        <taxon>Chromadorea</taxon>
        <taxon>Rhabditida</taxon>
        <taxon>Spirurina</taxon>
        <taxon>Spiruromorpha</taxon>
        <taxon>Spiruroidea</taxon>
        <taxon>Gongylonematidae</taxon>
        <taxon>Gongylonema</taxon>
    </lineage>
</organism>
<feature type="compositionally biased region" description="Polar residues" evidence="1">
    <location>
        <begin position="86"/>
        <end position="105"/>
    </location>
</feature>
<accession>A0A183DB35</accession>
<feature type="compositionally biased region" description="Basic and acidic residues" evidence="1">
    <location>
        <begin position="128"/>
        <end position="161"/>
    </location>
</feature>
<feature type="compositionally biased region" description="Low complexity" evidence="1">
    <location>
        <begin position="109"/>
        <end position="120"/>
    </location>
</feature>
<proteinExistence type="predicted"/>